<dbReference type="SUPFAM" id="SSF82549">
    <property type="entry name" value="DAK1/DegV-like"/>
    <property type="match status" value="1"/>
</dbReference>
<dbReference type="PANTHER" id="PTHR33434">
    <property type="entry name" value="DEGV DOMAIN-CONTAINING PROTEIN DR_1986-RELATED"/>
    <property type="match status" value="1"/>
</dbReference>
<dbReference type="InterPro" id="IPR043168">
    <property type="entry name" value="DegV_C"/>
</dbReference>
<gene>
    <name evidence="2" type="ORF">WMO66_07500</name>
</gene>
<name>A0ABV1G6Q0_9FIRM</name>
<dbReference type="InterPro" id="IPR003797">
    <property type="entry name" value="DegV"/>
</dbReference>
<organism evidence="2 3">
    <name type="scientific">Faecousia intestinalis</name>
    <dbReference type="NCBI Taxonomy" id="3133167"/>
    <lineage>
        <taxon>Bacteria</taxon>
        <taxon>Bacillati</taxon>
        <taxon>Bacillota</taxon>
        <taxon>Clostridia</taxon>
        <taxon>Eubacteriales</taxon>
        <taxon>Oscillospiraceae</taxon>
        <taxon>Faecousia</taxon>
    </lineage>
</organism>
<dbReference type="EMBL" id="JBBMFF010000210">
    <property type="protein sequence ID" value="MEQ2511091.1"/>
    <property type="molecule type" value="Genomic_DNA"/>
</dbReference>
<dbReference type="Proteomes" id="UP001491552">
    <property type="component" value="Unassembled WGS sequence"/>
</dbReference>
<dbReference type="Gene3D" id="3.40.50.10170">
    <property type="match status" value="1"/>
</dbReference>
<proteinExistence type="predicted"/>
<evidence type="ECO:0000256" key="1">
    <source>
        <dbReference type="ARBA" id="ARBA00023121"/>
    </source>
</evidence>
<dbReference type="Gene3D" id="3.30.1180.10">
    <property type="match status" value="1"/>
</dbReference>
<sequence>MTNFAILTDSCSDLTAPLRERFGVDGYVPGALVYPDGSNHYADLDWKNMTPAQFFGTMKDKKGGLFTSAQIGLQDVADRLEPLLQQGRDILFVAVSSGLSGTYNSTCLVANELMEKYPERHIRCVDTLRYCGAEGMLVIAATRLRAAGKTLDETADWLEENRLRVHQMGVLEDLFFCKRMGRVSGAAAVMGTLVGIRPLADINEKGLSDVIGKTRGLAPALKATVDYMARTVERPEEQIMLLSHSDRPERAEELRTMVEERFHPKELHVVPVCQSCGASIGPGLYAIFYFGRPISSGLTEERSLIAELTGKTK</sequence>
<keyword evidence="1" id="KW-0446">Lipid-binding</keyword>
<dbReference type="InterPro" id="IPR050270">
    <property type="entry name" value="DegV_domain_contain"/>
</dbReference>
<evidence type="ECO:0000313" key="3">
    <source>
        <dbReference type="Proteomes" id="UP001491552"/>
    </source>
</evidence>
<dbReference type="RefSeq" id="WP_349135794.1">
    <property type="nucleotide sequence ID" value="NZ_JBBMFF010000210.1"/>
</dbReference>
<comment type="caution">
    <text evidence="2">The sequence shown here is derived from an EMBL/GenBank/DDBJ whole genome shotgun (WGS) entry which is preliminary data.</text>
</comment>
<dbReference type="NCBIfam" id="TIGR00762">
    <property type="entry name" value="DegV"/>
    <property type="match status" value="1"/>
</dbReference>
<accession>A0ABV1G6Q0</accession>
<dbReference type="Pfam" id="PF02645">
    <property type="entry name" value="DegV"/>
    <property type="match status" value="1"/>
</dbReference>
<dbReference type="PROSITE" id="PS51482">
    <property type="entry name" value="DEGV"/>
    <property type="match status" value="1"/>
</dbReference>
<keyword evidence="3" id="KW-1185">Reference proteome</keyword>
<evidence type="ECO:0000313" key="2">
    <source>
        <dbReference type="EMBL" id="MEQ2511091.1"/>
    </source>
</evidence>
<dbReference type="PANTHER" id="PTHR33434:SF2">
    <property type="entry name" value="FATTY ACID-BINDING PROTEIN TM_1468"/>
    <property type="match status" value="1"/>
</dbReference>
<reference evidence="2 3" key="1">
    <citation type="submission" date="2024-03" db="EMBL/GenBank/DDBJ databases">
        <title>Human intestinal bacterial collection.</title>
        <authorList>
            <person name="Pauvert C."/>
            <person name="Hitch T.C.A."/>
            <person name="Clavel T."/>
        </authorList>
    </citation>
    <scope>NUCLEOTIDE SEQUENCE [LARGE SCALE GENOMIC DNA]</scope>
    <source>
        <strain evidence="2 3">CLA-AA-H192</strain>
    </source>
</reference>
<protein>
    <submittedName>
        <fullName evidence="2">DegV family protein</fullName>
    </submittedName>
</protein>